<dbReference type="Gene3D" id="6.10.250.3200">
    <property type="match status" value="1"/>
</dbReference>
<dbReference type="EMBL" id="JABBXH010000006">
    <property type="protein sequence ID" value="NMP33152.1"/>
    <property type="molecule type" value="Genomic_DNA"/>
</dbReference>
<keyword evidence="2 3" id="KW-0807">Transducer</keyword>
<dbReference type="Pfam" id="PF13682">
    <property type="entry name" value="CZB"/>
    <property type="match status" value="1"/>
</dbReference>
<organism evidence="6 7">
    <name type="scientific">Thalassotalea algicola</name>
    <dbReference type="NCBI Taxonomy" id="2716224"/>
    <lineage>
        <taxon>Bacteria</taxon>
        <taxon>Pseudomonadati</taxon>
        <taxon>Pseudomonadota</taxon>
        <taxon>Gammaproteobacteria</taxon>
        <taxon>Alteromonadales</taxon>
        <taxon>Colwelliaceae</taxon>
        <taxon>Thalassotalea</taxon>
    </lineage>
</organism>
<dbReference type="GO" id="GO:0007165">
    <property type="term" value="P:signal transduction"/>
    <property type="evidence" value="ECO:0007669"/>
    <property type="project" value="UniProtKB-KW"/>
</dbReference>
<evidence type="ECO:0000313" key="6">
    <source>
        <dbReference type="EMBL" id="NMP33152.1"/>
    </source>
</evidence>
<dbReference type="InterPro" id="IPR004089">
    <property type="entry name" value="MCPsignal_dom"/>
</dbReference>
<evidence type="ECO:0000256" key="1">
    <source>
        <dbReference type="ARBA" id="ARBA00004370"/>
    </source>
</evidence>
<comment type="caution">
    <text evidence="6">The sequence shown here is derived from an EMBL/GenBank/DDBJ whole genome shotgun (WGS) entry which is preliminary data.</text>
</comment>
<name>A0A7Y0Q8Q4_9GAMM</name>
<dbReference type="PROSITE" id="PS50111">
    <property type="entry name" value="CHEMOTAXIS_TRANSDUC_2"/>
    <property type="match status" value="1"/>
</dbReference>
<dbReference type="RefSeq" id="WP_169076461.1">
    <property type="nucleotide sequence ID" value="NZ_JABBXH010000006.1"/>
</dbReference>
<dbReference type="AlphaFoldDB" id="A0A7Y0Q8Q4"/>
<keyword evidence="4" id="KW-0175">Coiled coil</keyword>
<feature type="coiled-coil region" evidence="4">
    <location>
        <begin position="8"/>
        <end position="42"/>
    </location>
</feature>
<reference evidence="6 7" key="1">
    <citation type="submission" date="2020-04" db="EMBL/GenBank/DDBJ databases">
        <title>Thalassotalea sp. M1531, isolated from the surface of marine red alga.</title>
        <authorList>
            <person name="Pang L."/>
            <person name="Lu D.-C."/>
        </authorList>
    </citation>
    <scope>NUCLEOTIDE SEQUENCE [LARGE SCALE GENOMIC DNA]</scope>
    <source>
        <strain evidence="6 7">M1531</strain>
    </source>
</reference>
<evidence type="ECO:0000313" key="7">
    <source>
        <dbReference type="Proteomes" id="UP000568664"/>
    </source>
</evidence>
<dbReference type="PANTHER" id="PTHR32089:SF112">
    <property type="entry name" value="LYSOZYME-LIKE PROTEIN-RELATED"/>
    <property type="match status" value="1"/>
</dbReference>
<proteinExistence type="predicted"/>
<evidence type="ECO:0000259" key="5">
    <source>
        <dbReference type="PROSITE" id="PS50111"/>
    </source>
</evidence>
<gene>
    <name evidence="6" type="ORF">HII17_16455</name>
</gene>
<evidence type="ECO:0000256" key="4">
    <source>
        <dbReference type="SAM" id="Coils"/>
    </source>
</evidence>
<comment type="subcellular location">
    <subcellularLocation>
        <location evidence="1">Membrane</location>
    </subcellularLocation>
</comment>
<evidence type="ECO:0000256" key="3">
    <source>
        <dbReference type="PROSITE-ProRule" id="PRU00284"/>
    </source>
</evidence>
<dbReference type="GO" id="GO:0016020">
    <property type="term" value="C:membrane"/>
    <property type="evidence" value="ECO:0007669"/>
    <property type="project" value="UniProtKB-SubCell"/>
</dbReference>
<dbReference type="Gene3D" id="1.20.120.30">
    <property type="entry name" value="Aspartate receptor, ligand-binding domain"/>
    <property type="match status" value="1"/>
</dbReference>
<accession>A0A7Y0Q8Q4</accession>
<dbReference type="SMART" id="SM00283">
    <property type="entry name" value="MA"/>
    <property type="match status" value="1"/>
</dbReference>
<dbReference type="Proteomes" id="UP000568664">
    <property type="component" value="Unassembled WGS sequence"/>
</dbReference>
<dbReference type="SUPFAM" id="SSF58104">
    <property type="entry name" value="Methyl-accepting chemotaxis protein (MCP) signaling domain"/>
    <property type="match status" value="1"/>
</dbReference>
<dbReference type="InterPro" id="IPR025991">
    <property type="entry name" value="Chemoreceptor_zinc-bind_dom"/>
</dbReference>
<keyword evidence="7" id="KW-1185">Reference proteome</keyword>
<feature type="domain" description="Methyl-accepting transducer" evidence="5">
    <location>
        <begin position="98"/>
        <end position="251"/>
    </location>
</feature>
<dbReference type="Pfam" id="PF00015">
    <property type="entry name" value="MCPsignal"/>
    <property type="match status" value="1"/>
</dbReference>
<protein>
    <submittedName>
        <fullName evidence="6">Chemotaxis protein</fullName>
    </submittedName>
</protein>
<sequence length="361" mass="38869">MFVLKSKYEQLAQENESLRASMHDLQQEHQQLKAEVEAMSAIEAQETSVHSGGFVQEMLENAVSCINQVTGIRESVLVAFQAIDEERKSSGAIHDTLDSSSSAIAEIVTDMQSLTSKMGSMSEQISGLSDRADSINKFVATISSISDQTNLLALNAAIEAARAGDAGRGFSVVADEVRALANNTNTSAKDVQDLVGEIIHSTTETVDSVENIQNSNSQLSDGVNQLNTDYQSIISQCSSMSSTIAQAAMASFIQTVKLDHIVWKGDIYAVAAGLSSKAINEFSDHTMCRLGQWYSSEGREQFSQHSSFKQLESPHRSVHESGVAALQALENGDQASASNYLAQMEAASEQVMQLLDNLASS</sequence>
<dbReference type="PANTHER" id="PTHR32089">
    <property type="entry name" value="METHYL-ACCEPTING CHEMOTAXIS PROTEIN MCPB"/>
    <property type="match status" value="1"/>
</dbReference>
<evidence type="ECO:0000256" key="2">
    <source>
        <dbReference type="ARBA" id="ARBA00023224"/>
    </source>
</evidence>
<dbReference type="GO" id="GO:0006935">
    <property type="term" value="P:chemotaxis"/>
    <property type="evidence" value="ECO:0007669"/>
    <property type="project" value="UniProtKB-ARBA"/>
</dbReference>